<keyword evidence="3" id="KW-1185">Reference proteome</keyword>
<evidence type="ECO:0000313" key="3">
    <source>
        <dbReference type="Proteomes" id="UP001172681"/>
    </source>
</evidence>
<dbReference type="NCBIfam" id="TIGR01509">
    <property type="entry name" value="HAD-SF-IA-v3"/>
    <property type="match status" value="1"/>
</dbReference>
<accession>A0AA38XT45</accession>
<dbReference type="InterPro" id="IPR041492">
    <property type="entry name" value="HAD_2"/>
</dbReference>
<dbReference type="InterPro" id="IPR023198">
    <property type="entry name" value="PGP-like_dom2"/>
</dbReference>
<dbReference type="PANTHER" id="PTHR18901">
    <property type="entry name" value="2-DEOXYGLUCOSE-6-PHOSPHATE PHOSPHATASE 2"/>
    <property type="match status" value="1"/>
</dbReference>
<feature type="compositionally biased region" description="Gly residues" evidence="1">
    <location>
        <begin position="140"/>
        <end position="149"/>
    </location>
</feature>
<dbReference type="Gene3D" id="3.40.50.1000">
    <property type="entry name" value="HAD superfamily/HAD-like"/>
    <property type="match status" value="1"/>
</dbReference>
<dbReference type="Gene3D" id="1.10.150.240">
    <property type="entry name" value="Putative phosphatase, domain 2"/>
    <property type="match status" value="1"/>
</dbReference>
<protein>
    <submittedName>
        <fullName evidence="2">Uncharacterized protein</fullName>
    </submittedName>
</protein>
<organism evidence="2 3">
    <name type="scientific">Knufia peltigerae</name>
    <dbReference type="NCBI Taxonomy" id="1002370"/>
    <lineage>
        <taxon>Eukaryota</taxon>
        <taxon>Fungi</taxon>
        <taxon>Dikarya</taxon>
        <taxon>Ascomycota</taxon>
        <taxon>Pezizomycotina</taxon>
        <taxon>Eurotiomycetes</taxon>
        <taxon>Chaetothyriomycetidae</taxon>
        <taxon>Chaetothyriales</taxon>
        <taxon>Trichomeriaceae</taxon>
        <taxon>Knufia</taxon>
    </lineage>
</organism>
<comment type="caution">
    <text evidence="2">The sequence shown here is derived from an EMBL/GenBank/DDBJ whole genome shotgun (WGS) entry which is preliminary data.</text>
</comment>
<dbReference type="AlphaFoldDB" id="A0AA38XT45"/>
<sequence length="324" mass="35264">MTPPLLGSGSTPQPVRACIFDLDGLLINSETLLTEARNSTLAEYSRPSMSGTVKASLQGRSAQESTRILYESANFSSSTKVEEARTTTTTTPTPTMEEFQSRLDRRLREVFGTTRLMPGVEKLLRNLTRATTTTTSVVGDKGGSSGGTGSERKKNRVELALATSSQSAMYRLKTDRLSGPDGVLSLIPQGHKVLGDDERLKRGRGKPFPDIFLLALEVVNETVRKKENEREIKPAECLVFEDAVAGVEAARRAGMRVVWVPEKWLRDMYVGREGEVFSSAGRSAGEGEMGMDGAEAGESGWGEVLSSLEDVDYEKYGIVVGDEQ</sequence>
<dbReference type="InterPro" id="IPR023214">
    <property type="entry name" value="HAD_sf"/>
</dbReference>
<dbReference type="SUPFAM" id="SSF56784">
    <property type="entry name" value="HAD-like"/>
    <property type="match status" value="1"/>
</dbReference>
<gene>
    <name evidence="2" type="ORF">H2204_012066</name>
</gene>
<dbReference type="Pfam" id="PF13419">
    <property type="entry name" value="HAD_2"/>
    <property type="match status" value="1"/>
</dbReference>
<dbReference type="Pfam" id="PF00702">
    <property type="entry name" value="Hydrolase"/>
    <property type="match status" value="1"/>
</dbReference>
<name>A0AA38XT45_9EURO</name>
<proteinExistence type="predicted"/>
<dbReference type="GO" id="GO:0016791">
    <property type="term" value="F:phosphatase activity"/>
    <property type="evidence" value="ECO:0007669"/>
    <property type="project" value="TreeGrafter"/>
</dbReference>
<dbReference type="InterPro" id="IPR006439">
    <property type="entry name" value="HAD-SF_hydro_IA"/>
</dbReference>
<dbReference type="EMBL" id="JAPDRN010000118">
    <property type="protein sequence ID" value="KAJ9621085.1"/>
    <property type="molecule type" value="Genomic_DNA"/>
</dbReference>
<feature type="region of interest" description="Disordered" evidence="1">
    <location>
        <begin position="132"/>
        <end position="155"/>
    </location>
</feature>
<reference evidence="2" key="1">
    <citation type="submission" date="2022-10" db="EMBL/GenBank/DDBJ databases">
        <title>Culturing micro-colonial fungi from biological soil crusts in the Mojave desert and describing Neophaeococcomyces mojavensis, and introducing the new genera and species Taxawa tesnikishii.</title>
        <authorList>
            <person name="Kurbessoian T."/>
            <person name="Stajich J.E."/>
        </authorList>
    </citation>
    <scope>NUCLEOTIDE SEQUENCE</scope>
    <source>
        <strain evidence="2">TK_35</strain>
    </source>
</reference>
<dbReference type="PANTHER" id="PTHR18901:SF38">
    <property type="entry name" value="PSEUDOURIDINE-5'-PHOSPHATASE"/>
    <property type="match status" value="1"/>
</dbReference>
<dbReference type="Proteomes" id="UP001172681">
    <property type="component" value="Unassembled WGS sequence"/>
</dbReference>
<evidence type="ECO:0000256" key="1">
    <source>
        <dbReference type="SAM" id="MobiDB-lite"/>
    </source>
</evidence>
<evidence type="ECO:0000313" key="2">
    <source>
        <dbReference type="EMBL" id="KAJ9621085.1"/>
    </source>
</evidence>
<dbReference type="InterPro" id="IPR036412">
    <property type="entry name" value="HAD-like_sf"/>
</dbReference>